<dbReference type="SMART" id="SM00947">
    <property type="entry name" value="Pro_CA"/>
    <property type="match status" value="1"/>
</dbReference>
<evidence type="ECO:0000256" key="5">
    <source>
        <dbReference type="ARBA" id="ARBA00048348"/>
    </source>
</evidence>
<feature type="binding site" evidence="6">
    <location>
        <position position="150"/>
    </location>
    <ligand>
        <name>Zn(2+)</name>
        <dbReference type="ChEBI" id="CHEBI:29105"/>
    </ligand>
</feature>
<comment type="catalytic activity">
    <reaction evidence="5">
        <text>hydrogencarbonate + H(+) = CO2 + H2O</text>
        <dbReference type="Rhea" id="RHEA:10748"/>
        <dbReference type="ChEBI" id="CHEBI:15377"/>
        <dbReference type="ChEBI" id="CHEBI:15378"/>
        <dbReference type="ChEBI" id="CHEBI:16526"/>
        <dbReference type="ChEBI" id="CHEBI:17544"/>
        <dbReference type="EC" id="4.2.1.1"/>
    </reaction>
</comment>
<protein>
    <recommendedName>
        <fullName evidence="2">carbonic anhydrase</fullName>
        <ecNumber evidence="2">4.2.1.1</ecNumber>
    </recommendedName>
</protein>
<evidence type="ECO:0000313" key="8">
    <source>
        <dbReference type="Proteomes" id="UP000219331"/>
    </source>
</evidence>
<evidence type="ECO:0000256" key="1">
    <source>
        <dbReference type="ARBA" id="ARBA00006217"/>
    </source>
</evidence>
<dbReference type="Gene3D" id="3.40.1050.10">
    <property type="entry name" value="Carbonic anhydrase"/>
    <property type="match status" value="1"/>
</dbReference>
<evidence type="ECO:0000313" key="7">
    <source>
        <dbReference type="EMBL" id="SOC03738.1"/>
    </source>
</evidence>
<evidence type="ECO:0000256" key="2">
    <source>
        <dbReference type="ARBA" id="ARBA00012925"/>
    </source>
</evidence>
<reference evidence="7 8" key="1">
    <citation type="submission" date="2017-08" db="EMBL/GenBank/DDBJ databases">
        <authorList>
            <person name="de Groot N.N."/>
        </authorList>
    </citation>
    <scope>NUCLEOTIDE SEQUENCE [LARGE SCALE GENOMIC DNA]</scope>
    <source>
        <strain evidence="7 8">USBA 352</strain>
    </source>
</reference>
<dbReference type="InterPro" id="IPR015892">
    <property type="entry name" value="Carbonic_anhydrase_CS"/>
</dbReference>
<dbReference type="Proteomes" id="UP000219331">
    <property type="component" value="Unassembled WGS sequence"/>
</dbReference>
<feature type="binding site" evidence="6">
    <location>
        <position position="147"/>
    </location>
    <ligand>
        <name>Zn(2+)</name>
        <dbReference type="ChEBI" id="CHEBI:29105"/>
    </ligand>
</feature>
<dbReference type="InterPro" id="IPR006311">
    <property type="entry name" value="TAT_signal"/>
</dbReference>
<dbReference type="EC" id="4.2.1.1" evidence="2"/>
<dbReference type="PROSITE" id="PS51318">
    <property type="entry name" value="TAT"/>
    <property type="match status" value="1"/>
</dbReference>
<dbReference type="Pfam" id="PF00484">
    <property type="entry name" value="Pro_CA"/>
    <property type="match status" value="1"/>
</dbReference>
<dbReference type="CDD" id="cd03378">
    <property type="entry name" value="beta_CA_cladeC"/>
    <property type="match status" value="1"/>
</dbReference>
<dbReference type="GO" id="GO:0004089">
    <property type="term" value="F:carbonate dehydratase activity"/>
    <property type="evidence" value="ECO:0007669"/>
    <property type="project" value="UniProtKB-EC"/>
</dbReference>
<keyword evidence="6" id="KW-0479">Metal-binding</keyword>
<dbReference type="GO" id="GO:0008270">
    <property type="term" value="F:zinc ion binding"/>
    <property type="evidence" value="ECO:0007669"/>
    <property type="project" value="InterPro"/>
</dbReference>
<accession>A0A285S9G2</accession>
<name>A0A285S9G2_9HYPH</name>
<feature type="binding site" evidence="6">
    <location>
        <position position="94"/>
    </location>
    <ligand>
        <name>Zn(2+)</name>
        <dbReference type="ChEBI" id="CHEBI:29105"/>
    </ligand>
</feature>
<dbReference type="PROSITE" id="PS00704">
    <property type="entry name" value="PROK_CO2_ANHYDRASE_1"/>
    <property type="match status" value="1"/>
</dbReference>
<keyword evidence="8" id="KW-1185">Reference proteome</keyword>
<feature type="binding site" evidence="6">
    <location>
        <position position="96"/>
    </location>
    <ligand>
        <name>Zn(2+)</name>
        <dbReference type="ChEBI" id="CHEBI:29105"/>
    </ligand>
</feature>
<dbReference type="InterPro" id="IPR036874">
    <property type="entry name" value="Carbonic_anhydrase_sf"/>
</dbReference>
<comment type="similarity">
    <text evidence="1">Belongs to the beta-class carbonic anhydrase family.</text>
</comment>
<evidence type="ECO:0000256" key="3">
    <source>
        <dbReference type="ARBA" id="ARBA00022833"/>
    </source>
</evidence>
<keyword evidence="3 6" id="KW-0862">Zinc</keyword>
<dbReference type="PANTHER" id="PTHR11002:SF79">
    <property type="entry name" value="CARBONIC ANHYDRASE 2"/>
    <property type="match status" value="1"/>
</dbReference>
<proteinExistence type="inferred from homology"/>
<comment type="cofactor">
    <cofactor evidence="6">
        <name>Zn(2+)</name>
        <dbReference type="ChEBI" id="CHEBI:29105"/>
    </cofactor>
    <text evidence="6">Binds 1 zinc ion per subunit.</text>
</comment>
<dbReference type="SUPFAM" id="SSF53056">
    <property type="entry name" value="beta-carbonic anhydrase, cab"/>
    <property type="match status" value="1"/>
</dbReference>
<dbReference type="InterPro" id="IPR001765">
    <property type="entry name" value="Carbonic_anhydrase"/>
</dbReference>
<dbReference type="GO" id="GO:0015976">
    <property type="term" value="P:carbon utilization"/>
    <property type="evidence" value="ECO:0007669"/>
    <property type="project" value="InterPro"/>
</dbReference>
<dbReference type="AlphaFoldDB" id="A0A285S9G2"/>
<dbReference type="OrthoDB" id="9797527at2"/>
<sequence>MCDAHDYAVSRRGVLGLGAAAATTAFAGGFALPGKANAQQAASAPNDISPEEALARLVEGNARYVADSGCNSDFSVGRAARAGVQYPFAGILSCADSRVAPELLFDHGPGELFVMRVAGNFVDVSGLASIEYGVAVLGIPLLVVMGHTNCGAVSATINVVKEGTELPGHLPDLVGMLKPGVEAALAEKPADPLAAATRANVVHNVEKLKAAGPIVAEAVASGKVRVVGAIYDIATGKVEFI</sequence>
<dbReference type="PANTHER" id="PTHR11002">
    <property type="entry name" value="CARBONIC ANHYDRASE"/>
    <property type="match status" value="1"/>
</dbReference>
<dbReference type="RefSeq" id="WP_097174643.1">
    <property type="nucleotide sequence ID" value="NZ_JAJGNR010000005.1"/>
</dbReference>
<evidence type="ECO:0000256" key="6">
    <source>
        <dbReference type="PIRSR" id="PIRSR601765-1"/>
    </source>
</evidence>
<evidence type="ECO:0000256" key="4">
    <source>
        <dbReference type="ARBA" id="ARBA00023239"/>
    </source>
</evidence>
<organism evidence="7 8">
    <name type="scientific">Stappia indica</name>
    <dbReference type="NCBI Taxonomy" id="538381"/>
    <lineage>
        <taxon>Bacteria</taxon>
        <taxon>Pseudomonadati</taxon>
        <taxon>Pseudomonadota</taxon>
        <taxon>Alphaproteobacteria</taxon>
        <taxon>Hyphomicrobiales</taxon>
        <taxon>Stappiaceae</taxon>
        <taxon>Stappia</taxon>
    </lineage>
</organism>
<keyword evidence="4" id="KW-0456">Lyase</keyword>
<dbReference type="EMBL" id="OBML01000004">
    <property type="protein sequence ID" value="SOC03738.1"/>
    <property type="molecule type" value="Genomic_DNA"/>
</dbReference>
<gene>
    <name evidence="7" type="ORF">SAMN05421512_104238</name>
</gene>